<dbReference type="Pfam" id="PF01094">
    <property type="entry name" value="ANF_receptor"/>
    <property type="match status" value="1"/>
</dbReference>
<dbReference type="Pfam" id="PF01740">
    <property type="entry name" value="STAS"/>
    <property type="match status" value="1"/>
</dbReference>
<feature type="transmembrane region" description="Helical" evidence="8">
    <location>
        <begin position="1597"/>
        <end position="1617"/>
    </location>
</feature>
<comment type="subcellular location">
    <subcellularLocation>
        <location evidence="1">Membrane</location>
        <topology evidence="1">Multi-pass membrane protein</topology>
    </subcellularLocation>
</comment>
<dbReference type="Gene3D" id="3.30.750.24">
    <property type="entry name" value="STAS domain"/>
    <property type="match status" value="1"/>
</dbReference>
<dbReference type="GO" id="GO:0016020">
    <property type="term" value="C:membrane"/>
    <property type="evidence" value="ECO:0007669"/>
    <property type="project" value="UniProtKB-SubCell"/>
</dbReference>
<evidence type="ECO:0000313" key="11">
    <source>
        <dbReference type="EMBL" id="CAE4637585.1"/>
    </source>
</evidence>
<keyword evidence="2 8" id="KW-0812">Transmembrane</keyword>
<feature type="transmembrane region" description="Helical" evidence="8">
    <location>
        <begin position="1389"/>
        <end position="1406"/>
    </location>
</feature>
<name>A0A7S4S857_9DINO</name>
<keyword evidence="9" id="KW-0732">Signal</keyword>
<dbReference type="PANTHER" id="PTHR43310">
    <property type="entry name" value="SULFATE TRANSPORTER YBAR-RELATED"/>
    <property type="match status" value="1"/>
</dbReference>
<feature type="transmembrane region" description="Helical" evidence="8">
    <location>
        <begin position="1730"/>
        <end position="1761"/>
    </location>
</feature>
<feature type="transmembrane region" description="Helical" evidence="8">
    <location>
        <begin position="1531"/>
        <end position="1551"/>
    </location>
</feature>
<feature type="domain" description="STAS" evidence="10">
    <location>
        <begin position="1790"/>
        <end position="1911"/>
    </location>
</feature>
<feature type="transmembrane region" description="Helical" evidence="8">
    <location>
        <begin position="1468"/>
        <end position="1486"/>
    </location>
</feature>
<dbReference type="SUPFAM" id="SSF51556">
    <property type="entry name" value="Metallo-dependent hydrolases"/>
    <property type="match status" value="2"/>
</dbReference>
<feature type="transmembrane region" description="Helical" evidence="8">
    <location>
        <begin position="1215"/>
        <end position="1236"/>
    </location>
</feature>
<evidence type="ECO:0000256" key="6">
    <source>
        <dbReference type="ARBA" id="ARBA00023180"/>
    </source>
</evidence>
<evidence type="ECO:0000256" key="8">
    <source>
        <dbReference type="SAM" id="Phobius"/>
    </source>
</evidence>
<dbReference type="InterPro" id="IPR011547">
    <property type="entry name" value="SLC26A/SulP_dom"/>
</dbReference>
<sequence>MPSWLAAALLLLPHLAVGSSPTQPPLPTIRDDAEDDEMTAAQKAAFMMPTPESFEGHLIDRWKSEDQRCCSPPAAPLVVDTHMHIWDEDPRPNRGLNQLGLLEDVSTESWGVGVDLGVLVQPGFRGANNSYIVRSLERFPGTLAGEVEHVKDYSNGVLRQYHHIGVRGLRFKATSLQKYEDTVAPRLRSPQFGRISRFLLKNSWHWGVQLSKEAAEKWPEILSKLQETKVPIIIDMFGRPDPLLPPGTFSGTVAITQAALKPPPASRIWMEFGAPFRIDPRCTYAEPEAADPARCLPEDRVSVATRSGGNISRTLCCPPQTHRLLVELAKLFIKFVGEEYIVWGTDWPFISDVGVTVNGLLDAMAAWVPDVPQRQRVLGVNAVRPNAVGEFPLFPLIDRVTRAERESVGTVQGNLLDVIVREPIPVDDSVEDEKVASGRRRRAVSDPPGGGLVAQWKKEDKRCCSSPVAPLVVDTHAHVWDEDPRPNRGFNQLGLLEDVLVEGWGVGVHLAVLVQPGFRLANNTYIARSLEKMPGRLAGEVEAIIDYDDETLRRYHDLGVRGLRFKATSLIKYGLLVEPRLTSSEFPRIADFMRKHDWHWGVQLSKEAGSKWPELLKTLQDTQVPVLVDMFGRPDPSAAVDISTQAIVEAARRPAPAGKIWVELGGPFRVDPRCTYAEPAAADPERCLKHDRVNVTRRGGVGTRLLCCPPRTHQLFIDLAKLFATVVGHDYLLWGTDWPFISDTGVTTRGLLDALAEWLHWDQKLLYKVLGTNALRPNAIGSSPLFPLLDLRKRRPLRVAGVFSARREDDALAFLHAVEEANTLLSLPVVLDGVIHWQNDTDNSLEYFQMACDIAEAGTFAVVGPPSSTQTAAMQNVFSPLGMPVVGTSASDPTLRRFSNFMRLVPGDNQQSLAMFAVMKHFNWSRVATVYQMDSYGENGLDAFWAESLKINGDVLRMPVKLKAEVPEMMRLLETIKTKLYKIIVANVCCDLDFIGRLSSTAEGLGLFGEGYAWFFTDGVTGFMDTGLLDQVMPAVGQRSGLFGVIVDGTVDPSFEGQLSRRFPDRTPGRTSIFTATAYDAVFAVARSIENLAEGTIATLSEPQFCLGQPERTPGRMLMGTMADARRSASHEALDALKQARFKGVSGDLVFDGQGSRMNQRFKVLNVQRDGVATRMGSVSADSGVLALEPGFKPVYLGNTDVKPSDAPAKELKGLGLFGLFVLVLVPLSLLLGCWCELMRRMGRVLETEPRMDADFEGVELAERGATSELKPATPAQLLAEATPFWSLPCCSRPLAAIGARVLPLMMSLFGSLEPCHKFPPPTMARPILGDFIAGGVKAIVELVGCLTFAALMAPDELQPFLPVFLNYALFGFIVSQVYYNLVSRYTTPARTCNISAVIFFLEVLASCRKDLAGLPNQMDVTVNTLLMAATITTWMSGVISWVVGTFKLTQFVRYLSEPVKLGMQVSLGYFLFATGFSISTGISWLNFTSLDEFGVYFELDVLPKWSLTTACALFIFFALNKWGWPYTIPVFVGVGVGIFHIILLAGGFTIEEAKNSGWLYPPPAGSDEGYNPFAFIGRIYSIDQISWRTLRFNLPAIASAALVSPFLSAVINLILFESTFQAEEFGKSTLSYELRMDGMTQWLLAVVGGYSSSPSCGGTAVHRKIGARSNWGLFSACIVHSAFLLVPGSTDVLQFVPKYVVGAVSLIVAISLLDSGLRGGYSKLSKQEYAVVCLTMLISIFFGIERGIAGGWILSFAIFIRQISATAPLRLDVDAGLVCSHAIWGTRSARVVAQVRGAVRMLSFQGVLFFAAIQPTLKEEERRHLQGDKTFFLILDFSSVTGMDDSSPFEFKNFAVVAKKVGVSIVVCGCDPKIMKKLRKVGAVPDAGIAVELLDSEDLSVPAKRAASTSGIDGCRLYVVGSADRAVEFCEIALAVRTVELCKEVVPKPTQELEALGSLLEGDLSCYQCRLERGQYLERKEGEIFILTEGAIEAVAELADAASGKEEQPEVIVVYRTLPGLERDYCFSASTPGILRAVTDSVIVQLPEGALSELRRSSRWGDVEAVWSQLAEFMAASMHPMAVKATMQDVRGAYSSGAAAAFTEAVHEQLKAEGRNPVSDAGSTQNQKNFFRRLFIGGGARLRELRQTISVNSDGRRPVYGSLQEAVPGREQPKTPARQRSGSRKSKSGEIYHTLDEAEDGLSIRAKAQAIGRPAEAAAAELAADGGTLATGEVDLDMITDLRDQDPAPVKDDKGGAGKRGREPADRPTAPLRSESAVDLTL</sequence>
<evidence type="ECO:0000256" key="5">
    <source>
        <dbReference type="ARBA" id="ARBA00023170"/>
    </source>
</evidence>
<proteinExistence type="predicted"/>
<dbReference type="SUPFAM" id="SSF53822">
    <property type="entry name" value="Periplasmic binding protein-like I"/>
    <property type="match status" value="1"/>
</dbReference>
<keyword evidence="6" id="KW-0325">Glycoprotein</keyword>
<feature type="transmembrane region" description="Helical" evidence="8">
    <location>
        <begin position="1506"/>
        <end position="1524"/>
    </location>
</feature>
<gene>
    <name evidence="11" type="ORF">AMON00008_LOCUS46455</name>
</gene>
<feature type="region of interest" description="Disordered" evidence="7">
    <location>
        <begin position="2154"/>
        <end position="2192"/>
    </location>
</feature>
<dbReference type="PRINTS" id="PR00248">
    <property type="entry name" value="GPCRMGR"/>
</dbReference>
<dbReference type="EMBL" id="HBNR01065762">
    <property type="protein sequence ID" value="CAE4637585.1"/>
    <property type="molecule type" value="Transcribed_RNA"/>
</dbReference>
<feature type="region of interest" description="Disordered" evidence="7">
    <location>
        <begin position="2239"/>
        <end position="2283"/>
    </location>
</feature>
<dbReference type="InterPro" id="IPR000337">
    <property type="entry name" value="GPCR_3"/>
</dbReference>
<dbReference type="CDD" id="cd07042">
    <property type="entry name" value="STAS_SulP_like_sulfate_transporter"/>
    <property type="match status" value="1"/>
</dbReference>
<dbReference type="InterPro" id="IPR032466">
    <property type="entry name" value="Metal_Hydrolase"/>
</dbReference>
<dbReference type="InterPro" id="IPR052706">
    <property type="entry name" value="Membrane-Transporter-like"/>
</dbReference>
<organism evidence="11">
    <name type="scientific">Alexandrium monilatum</name>
    <dbReference type="NCBI Taxonomy" id="311494"/>
    <lineage>
        <taxon>Eukaryota</taxon>
        <taxon>Sar</taxon>
        <taxon>Alveolata</taxon>
        <taxon>Dinophyceae</taxon>
        <taxon>Gonyaulacales</taxon>
        <taxon>Pyrocystaceae</taxon>
        <taxon>Alexandrium</taxon>
    </lineage>
</organism>
<feature type="compositionally biased region" description="Basic and acidic residues" evidence="7">
    <location>
        <begin position="2241"/>
        <end position="2267"/>
    </location>
</feature>
<evidence type="ECO:0000259" key="10">
    <source>
        <dbReference type="PROSITE" id="PS50801"/>
    </source>
</evidence>
<evidence type="ECO:0000256" key="3">
    <source>
        <dbReference type="ARBA" id="ARBA00022989"/>
    </source>
</evidence>
<dbReference type="Gene3D" id="3.40.50.2300">
    <property type="match status" value="3"/>
</dbReference>
<evidence type="ECO:0000256" key="4">
    <source>
        <dbReference type="ARBA" id="ARBA00023136"/>
    </source>
</evidence>
<dbReference type="InterPro" id="IPR006680">
    <property type="entry name" value="Amidohydro-rel"/>
</dbReference>
<reference evidence="11" key="1">
    <citation type="submission" date="2021-01" db="EMBL/GenBank/DDBJ databases">
        <authorList>
            <person name="Corre E."/>
            <person name="Pelletier E."/>
            <person name="Niang G."/>
            <person name="Scheremetjew M."/>
            <person name="Finn R."/>
            <person name="Kale V."/>
            <person name="Holt S."/>
            <person name="Cochrane G."/>
            <person name="Meng A."/>
            <person name="Brown T."/>
            <person name="Cohen L."/>
        </authorList>
    </citation>
    <scope>NUCLEOTIDE SEQUENCE</scope>
    <source>
        <strain evidence="11">CCMP3105</strain>
    </source>
</reference>
<evidence type="ECO:0000256" key="9">
    <source>
        <dbReference type="SAM" id="SignalP"/>
    </source>
</evidence>
<feature type="transmembrane region" description="Helical" evidence="8">
    <location>
        <begin position="1700"/>
        <end position="1718"/>
    </location>
</feature>
<dbReference type="Gene3D" id="3.20.20.140">
    <property type="entry name" value="Metal-dependent hydrolases"/>
    <property type="match status" value="2"/>
</dbReference>
<dbReference type="SUPFAM" id="SSF52091">
    <property type="entry name" value="SpoIIaa-like"/>
    <property type="match status" value="1"/>
</dbReference>
<protein>
    <recommendedName>
        <fullName evidence="10">STAS domain-containing protein</fullName>
    </recommendedName>
</protein>
<evidence type="ECO:0000256" key="1">
    <source>
        <dbReference type="ARBA" id="ARBA00004141"/>
    </source>
</evidence>
<dbReference type="InterPro" id="IPR001828">
    <property type="entry name" value="ANF_lig-bd_rcpt"/>
</dbReference>
<evidence type="ECO:0000256" key="7">
    <source>
        <dbReference type="SAM" id="MobiDB-lite"/>
    </source>
</evidence>
<feature type="transmembrane region" description="Helical" evidence="8">
    <location>
        <begin position="1360"/>
        <end position="1382"/>
    </location>
</feature>
<accession>A0A7S4S857</accession>
<feature type="transmembrane region" description="Helical" evidence="8">
    <location>
        <begin position="1332"/>
        <end position="1354"/>
    </location>
</feature>
<dbReference type="Pfam" id="PF00916">
    <property type="entry name" value="Sulfate_transp"/>
    <property type="match status" value="1"/>
</dbReference>
<feature type="chain" id="PRO_5030576524" description="STAS domain-containing protein" evidence="9">
    <location>
        <begin position="19"/>
        <end position="2283"/>
    </location>
</feature>
<dbReference type="PROSITE" id="PS50801">
    <property type="entry name" value="STAS"/>
    <property type="match status" value="1"/>
</dbReference>
<dbReference type="GO" id="GO:0016787">
    <property type="term" value="F:hydrolase activity"/>
    <property type="evidence" value="ECO:0007669"/>
    <property type="project" value="InterPro"/>
</dbReference>
<feature type="transmembrane region" description="Helical" evidence="8">
    <location>
        <begin position="1672"/>
        <end position="1688"/>
    </location>
</feature>
<evidence type="ECO:0000256" key="2">
    <source>
        <dbReference type="ARBA" id="ARBA00022692"/>
    </source>
</evidence>
<dbReference type="PANTHER" id="PTHR43310:SF2">
    <property type="entry name" value="SLC26A_SULP TRANSPORTER DOMAIN-CONTAINING PROTEIN"/>
    <property type="match status" value="1"/>
</dbReference>
<keyword evidence="5" id="KW-0675">Receptor</keyword>
<dbReference type="InterPro" id="IPR028082">
    <property type="entry name" value="Peripla_BP_I"/>
</dbReference>
<keyword evidence="4 8" id="KW-0472">Membrane</keyword>
<dbReference type="Pfam" id="PF04909">
    <property type="entry name" value="Amidohydro_2"/>
    <property type="match status" value="2"/>
</dbReference>
<dbReference type="GO" id="GO:0004930">
    <property type="term" value="F:G protein-coupled receptor activity"/>
    <property type="evidence" value="ECO:0007669"/>
    <property type="project" value="InterPro"/>
</dbReference>
<feature type="transmembrane region" description="Helical" evidence="8">
    <location>
        <begin position="1426"/>
        <end position="1447"/>
    </location>
</feature>
<dbReference type="InterPro" id="IPR002645">
    <property type="entry name" value="STAS_dom"/>
</dbReference>
<dbReference type="InterPro" id="IPR036513">
    <property type="entry name" value="STAS_dom_sf"/>
</dbReference>
<keyword evidence="3 8" id="KW-1133">Transmembrane helix</keyword>
<feature type="signal peptide" evidence="9">
    <location>
        <begin position="1"/>
        <end position="18"/>
    </location>
</feature>